<evidence type="ECO:0000313" key="3">
    <source>
        <dbReference type="Proteomes" id="UP001140949"/>
    </source>
</evidence>
<dbReference type="PANTHER" id="PTHR48478:SF1">
    <property type="entry name" value="LECTIN-LIKE"/>
    <property type="match status" value="1"/>
</dbReference>
<organism evidence="2 3">
    <name type="scientific">Iris pallida</name>
    <name type="common">Sweet iris</name>
    <dbReference type="NCBI Taxonomy" id="29817"/>
    <lineage>
        <taxon>Eukaryota</taxon>
        <taxon>Viridiplantae</taxon>
        <taxon>Streptophyta</taxon>
        <taxon>Embryophyta</taxon>
        <taxon>Tracheophyta</taxon>
        <taxon>Spermatophyta</taxon>
        <taxon>Magnoliopsida</taxon>
        <taxon>Liliopsida</taxon>
        <taxon>Asparagales</taxon>
        <taxon>Iridaceae</taxon>
        <taxon>Iridoideae</taxon>
        <taxon>Irideae</taxon>
        <taxon>Iris</taxon>
    </lineage>
</organism>
<accession>A0AAX6EN49</accession>
<dbReference type="GO" id="GO:0030246">
    <property type="term" value="F:carbohydrate binding"/>
    <property type="evidence" value="ECO:0007669"/>
    <property type="project" value="InterPro"/>
</dbReference>
<proteinExistence type="predicted"/>
<keyword evidence="3" id="KW-1185">Reference proteome</keyword>
<dbReference type="EMBL" id="JANAVB010037418">
    <property type="protein sequence ID" value="KAJ6802155.1"/>
    <property type="molecule type" value="Genomic_DNA"/>
</dbReference>
<reference evidence="2" key="1">
    <citation type="journal article" date="2023" name="GigaByte">
        <title>Genome assembly of the bearded iris, Iris pallida Lam.</title>
        <authorList>
            <person name="Bruccoleri R.E."/>
            <person name="Oakeley E.J."/>
            <person name="Faust A.M.E."/>
            <person name="Altorfer M."/>
            <person name="Dessus-Babus S."/>
            <person name="Burckhardt D."/>
            <person name="Oertli M."/>
            <person name="Naumann U."/>
            <person name="Petersen F."/>
            <person name="Wong J."/>
        </authorList>
    </citation>
    <scope>NUCLEOTIDE SEQUENCE</scope>
    <source>
        <strain evidence="2">GSM-AAB239-AS_SAM_17_03QT</strain>
    </source>
</reference>
<dbReference type="AlphaFoldDB" id="A0AAX6EN49"/>
<protein>
    <submittedName>
        <fullName evidence="2">Protein PHLOEM PROTEIN 2-LIKE A9-like</fullName>
    </submittedName>
</protein>
<dbReference type="Proteomes" id="UP001140949">
    <property type="component" value="Unassembled WGS sequence"/>
</dbReference>
<dbReference type="InterPro" id="IPR025886">
    <property type="entry name" value="PP2-like"/>
</dbReference>
<evidence type="ECO:0000313" key="2">
    <source>
        <dbReference type="EMBL" id="KAJ6805279.1"/>
    </source>
</evidence>
<name>A0AAX6EN49_IRIPA</name>
<dbReference type="EMBL" id="JANAVB010035420">
    <property type="protein sequence ID" value="KAJ6805279.1"/>
    <property type="molecule type" value="Genomic_DNA"/>
</dbReference>
<dbReference type="PANTHER" id="PTHR48478">
    <property type="entry name" value="LECTIN-LIKE"/>
    <property type="match status" value="1"/>
</dbReference>
<dbReference type="Pfam" id="PF14299">
    <property type="entry name" value="PP2"/>
    <property type="match status" value="1"/>
</dbReference>
<comment type="caution">
    <text evidence="2">The sequence shown here is derived from an EMBL/GenBank/DDBJ whole genome shotgun (WGS) entry which is preliminary data.</text>
</comment>
<gene>
    <name evidence="2" type="ORF">M6B38_179085</name>
    <name evidence="1" type="ORF">M6B38_193820</name>
</gene>
<evidence type="ECO:0000313" key="1">
    <source>
        <dbReference type="EMBL" id="KAJ6802155.1"/>
    </source>
</evidence>
<sequence length="173" mass="19476">MTSPHYKPDRTSADLAITKDGDRFIIKPYALDIIWGGDSRYWRKPAKPEDAAELLQVSWLEVTGSINLDKLRTDTEYRVIFRVSLKTDAFGWADSPVYLMAKPGKAALHIWKKADLSTSQGGGERLIPPDLKFKVPAKVSAGEKLQFGMYEIWKGRWKGGLIIHEVIVEPFSG</sequence>
<dbReference type="InterPro" id="IPR052147">
    <property type="entry name" value="PP2-like/Lectin"/>
</dbReference>
<reference evidence="2" key="2">
    <citation type="submission" date="2023-04" db="EMBL/GenBank/DDBJ databases">
        <authorList>
            <person name="Bruccoleri R.E."/>
            <person name="Oakeley E.J."/>
            <person name="Faust A.-M."/>
            <person name="Dessus-Babus S."/>
            <person name="Altorfer M."/>
            <person name="Burckhardt D."/>
            <person name="Oertli M."/>
            <person name="Naumann U."/>
            <person name="Petersen F."/>
            <person name="Wong J."/>
        </authorList>
    </citation>
    <scope>NUCLEOTIDE SEQUENCE</scope>
    <source>
        <strain evidence="2">GSM-AAB239-AS_SAM_17_03QT</strain>
        <tissue evidence="2">Leaf</tissue>
    </source>
</reference>